<comment type="caution">
    <text evidence="2">The sequence shown here is derived from an EMBL/GenBank/DDBJ whole genome shotgun (WGS) entry which is preliminary data.</text>
</comment>
<organism evidence="2 3">
    <name type="scientific">Enterobacter cloacae</name>
    <dbReference type="NCBI Taxonomy" id="550"/>
    <lineage>
        <taxon>Bacteria</taxon>
        <taxon>Pseudomonadati</taxon>
        <taxon>Pseudomonadota</taxon>
        <taxon>Gammaproteobacteria</taxon>
        <taxon>Enterobacterales</taxon>
        <taxon>Enterobacteriaceae</taxon>
        <taxon>Enterobacter</taxon>
        <taxon>Enterobacter cloacae complex</taxon>
    </lineage>
</organism>
<reference evidence="2 3" key="1">
    <citation type="submission" date="2018-06" db="EMBL/GenBank/DDBJ databases">
        <title>ACT-28, a chromosomally-encoded AmpC with carbapenemase activity from Enterobacter kobei.</title>
        <authorList>
            <person name="Jousset A.B."/>
            <person name="Oueslati S."/>
            <person name="Bernabeu S."/>
            <person name="Takissian J."/>
            <person name="Creton E."/>
            <person name="Vogel A."/>
            <person name="Cotellon G."/>
            <person name="Bonnin R.A."/>
            <person name="Dortet L."/>
            <person name="Naas T."/>
        </authorList>
    </citation>
    <scope>NUCLEOTIDE SEQUENCE [LARGE SCALE GENOMIC DNA]</scope>
    <source>
        <strain evidence="2 3">99B3</strain>
    </source>
</reference>
<evidence type="ECO:0000259" key="1">
    <source>
        <dbReference type="Pfam" id="PF12728"/>
    </source>
</evidence>
<dbReference type="Pfam" id="PF12728">
    <property type="entry name" value="HTH_17"/>
    <property type="match status" value="1"/>
</dbReference>
<sequence>MASHNVTEAAKLAGVTRRTIYRHIKAGKLSASVTGGDNTVIETSELLRVYGALSQSEPGKVSTGSHENQPEYVTLLLAEMSQLREQISSLASKVDELQSKLALPAPRVREQSVLEWVSSRRKLK</sequence>
<dbReference type="EMBL" id="QMDH01000030">
    <property type="protein sequence ID" value="RAZ65459.1"/>
    <property type="molecule type" value="Genomic_DNA"/>
</dbReference>
<protein>
    <submittedName>
        <fullName evidence="2">DNA-binding protein</fullName>
    </submittedName>
</protein>
<feature type="domain" description="Helix-turn-helix" evidence="1">
    <location>
        <begin position="6"/>
        <end position="48"/>
    </location>
</feature>
<dbReference type="RefSeq" id="WP_112781339.1">
    <property type="nucleotide sequence ID" value="NZ_CABMNQ010000030.1"/>
</dbReference>
<proteinExistence type="predicted"/>
<dbReference type="GO" id="GO:0003677">
    <property type="term" value="F:DNA binding"/>
    <property type="evidence" value="ECO:0007669"/>
    <property type="project" value="UniProtKB-KW"/>
</dbReference>
<dbReference type="AlphaFoldDB" id="A0A330G6T7"/>
<gene>
    <name evidence="2" type="ORF">DP202_16800</name>
</gene>
<keyword evidence="2" id="KW-0238">DNA-binding</keyword>
<dbReference type="SUPFAM" id="SSF46955">
    <property type="entry name" value="Putative DNA-binding domain"/>
    <property type="match status" value="1"/>
</dbReference>
<evidence type="ECO:0000313" key="2">
    <source>
        <dbReference type="EMBL" id="RAZ65459.1"/>
    </source>
</evidence>
<name>A0A330G6T7_ENTCL</name>
<dbReference type="InterPro" id="IPR009061">
    <property type="entry name" value="DNA-bd_dom_put_sf"/>
</dbReference>
<dbReference type="InterPro" id="IPR041657">
    <property type="entry name" value="HTH_17"/>
</dbReference>
<accession>A0A330G6T7</accession>
<evidence type="ECO:0000313" key="3">
    <source>
        <dbReference type="Proteomes" id="UP000251576"/>
    </source>
</evidence>
<dbReference type="Proteomes" id="UP000251576">
    <property type="component" value="Unassembled WGS sequence"/>
</dbReference>